<feature type="signal peptide" evidence="1">
    <location>
        <begin position="1"/>
        <end position="28"/>
    </location>
</feature>
<accession>A0A0N4ZQL3</accession>
<keyword evidence="2" id="KW-1185">Reference proteome</keyword>
<dbReference type="InterPro" id="IPR012444">
    <property type="entry name" value="DUF1647"/>
</dbReference>
<dbReference type="Proteomes" id="UP000038045">
    <property type="component" value="Unplaced"/>
</dbReference>
<dbReference type="Pfam" id="PF07801">
    <property type="entry name" value="DUF1647"/>
    <property type="match status" value="1"/>
</dbReference>
<evidence type="ECO:0000313" key="2">
    <source>
        <dbReference type="Proteomes" id="UP000038045"/>
    </source>
</evidence>
<name>A0A0N4ZQL3_PARTI</name>
<dbReference type="PANTHER" id="PTHR31389:SF4">
    <property type="entry name" value="LD39211P"/>
    <property type="match status" value="1"/>
</dbReference>
<dbReference type="PANTHER" id="PTHR31389">
    <property type="entry name" value="LD39211P"/>
    <property type="match status" value="1"/>
</dbReference>
<dbReference type="WBParaSite" id="PTRK_0001080800.1">
    <property type="protein sequence ID" value="PTRK_0001080800.1"/>
    <property type="gene ID" value="PTRK_0001080800"/>
</dbReference>
<dbReference type="AlphaFoldDB" id="A0A0N4ZQL3"/>
<keyword evidence="1" id="KW-0732">Signal</keyword>
<dbReference type="InterPro" id="IPR029044">
    <property type="entry name" value="Nucleotide-diphossugar_trans"/>
</dbReference>
<proteinExistence type="predicted"/>
<evidence type="ECO:0000256" key="1">
    <source>
        <dbReference type="SAM" id="SignalP"/>
    </source>
</evidence>
<evidence type="ECO:0000313" key="3">
    <source>
        <dbReference type="WBParaSite" id="PTRK_0001080800.1"/>
    </source>
</evidence>
<dbReference type="SUPFAM" id="SSF53448">
    <property type="entry name" value="Nucleotide-diphospho-sugar transferases"/>
    <property type="match status" value="1"/>
</dbReference>
<organism evidence="2 3">
    <name type="scientific">Parastrongyloides trichosuri</name>
    <name type="common">Possum-specific nematode worm</name>
    <dbReference type="NCBI Taxonomy" id="131310"/>
    <lineage>
        <taxon>Eukaryota</taxon>
        <taxon>Metazoa</taxon>
        <taxon>Ecdysozoa</taxon>
        <taxon>Nematoda</taxon>
        <taxon>Chromadorea</taxon>
        <taxon>Rhabditida</taxon>
        <taxon>Tylenchina</taxon>
        <taxon>Panagrolaimomorpha</taxon>
        <taxon>Strongyloidoidea</taxon>
        <taxon>Strongyloididae</taxon>
        <taxon>Parastrongyloides</taxon>
    </lineage>
</organism>
<reference evidence="3" key="1">
    <citation type="submission" date="2017-02" db="UniProtKB">
        <authorList>
            <consortium name="WormBaseParasite"/>
        </authorList>
    </citation>
    <scope>IDENTIFICATION</scope>
</reference>
<sequence length="387" mass="45087">MSKAKCFLIKVFCHLILFIIINEKNVYGKKHKNNYKIVNPAIRKELTYSLSYGKIKNGISFNPLLYPYLKELKLRDIDNDYIDVEVDSIPKPVIVTAFSENHFNEALGLFKSIRRYLSNHKVVIYDIGLKKKNVRLVKKLCNVEYRRFNFSKYPKHFKILFEYAWKPIIHAEALRDFKAIWFVDASIRFTKSDLSKIYASTICRNNETGTLILENEFKSLIYSVNSDNNEILGKKRLNNNHCNKSSFLLHSPAGHGIVPATHKGMFDYFPASMNMLGSKRGEMYQSGLFYAIKTKDTTNKILKWSVLCALERNCIAPKGSTRINCYTIRKKKNSESSSRCHRYDQSIYNILLANAYNYDAKNYVSENNNFFEIKRDERGSIDETFFC</sequence>
<protein>
    <submittedName>
        <fullName evidence="3">Fe/B12 periplasmic-binding domain-containing protein</fullName>
    </submittedName>
</protein>
<feature type="chain" id="PRO_5005892079" evidence="1">
    <location>
        <begin position="29"/>
        <end position="387"/>
    </location>
</feature>